<evidence type="ECO:0000256" key="3">
    <source>
        <dbReference type="ARBA" id="ARBA00010684"/>
    </source>
</evidence>
<dbReference type="InterPro" id="IPR026762">
    <property type="entry name" value="Ska2"/>
</dbReference>
<keyword evidence="12" id="KW-0137">Centromere</keyword>
<keyword evidence="8" id="KW-0498">Mitosis</keyword>
<name>I1IDD9_BRADI</name>
<dbReference type="Pfam" id="PF16740">
    <property type="entry name" value="SKA2"/>
    <property type="match status" value="1"/>
</dbReference>
<protein>
    <recommendedName>
        <fullName evidence="13">Protein FAM33A</fullName>
    </recommendedName>
</protein>
<comment type="subcellular location">
    <subcellularLocation>
        <location evidence="2">Chromosome</location>
        <location evidence="2">Centromere</location>
        <location evidence="2">Kinetochore</location>
    </subcellularLocation>
    <subcellularLocation>
        <location evidence="1">Cytoplasm</location>
        <location evidence="1">Cytoskeleton</location>
        <location evidence="1">Spindle</location>
    </subcellularLocation>
</comment>
<dbReference type="Proteomes" id="UP000008810">
    <property type="component" value="Chromosome 3"/>
</dbReference>
<evidence type="ECO:0000256" key="9">
    <source>
        <dbReference type="ARBA" id="ARBA00022838"/>
    </source>
</evidence>
<evidence type="ECO:0000313" key="15">
    <source>
        <dbReference type="EMBL" id="KQK01112.1"/>
    </source>
</evidence>
<dbReference type="GO" id="GO:0051301">
    <property type="term" value="P:cell division"/>
    <property type="evidence" value="ECO:0007669"/>
    <property type="project" value="UniProtKB-KW"/>
</dbReference>
<dbReference type="GO" id="GO:0007059">
    <property type="term" value="P:chromosome segregation"/>
    <property type="evidence" value="ECO:0000318"/>
    <property type="project" value="GO_Central"/>
</dbReference>
<dbReference type="GeneID" id="100824099"/>
<dbReference type="GO" id="GO:0000278">
    <property type="term" value="P:mitotic cell cycle"/>
    <property type="evidence" value="ECO:0000318"/>
    <property type="project" value="GO_Central"/>
</dbReference>
<gene>
    <name evidence="16" type="primary">LOC100824099</name>
    <name evidence="15" type="ORF">BRADI_3g53900v3</name>
</gene>
<dbReference type="OMA" id="QTYPENA"/>
<evidence type="ECO:0000256" key="8">
    <source>
        <dbReference type="ARBA" id="ARBA00022776"/>
    </source>
</evidence>
<organism evidence="15">
    <name type="scientific">Brachypodium distachyon</name>
    <name type="common">Purple false brome</name>
    <name type="synonym">Trachynia distachya</name>
    <dbReference type="NCBI Taxonomy" id="15368"/>
    <lineage>
        <taxon>Eukaryota</taxon>
        <taxon>Viridiplantae</taxon>
        <taxon>Streptophyta</taxon>
        <taxon>Embryophyta</taxon>
        <taxon>Tracheophyta</taxon>
        <taxon>Spermatophyta</taxon>
        <taxon>Magnoliopsida</taxon>
        <taxon>Liliopsida</taxon>
        <taxon>Poales</taxon>
        <taxon>Poaceae</taxon>
        <taxon>BOP clade</taxon>
        <taxon>Pooideae</taxon>
        <taxon>Stipodae</taxon>
        <taxon>Brachypodieae</taxon>
        <taxon>Brachypodium</taxon>
    </lineage>
</organism>
<dbReference type="EnsemblPlants" id="KQK01112">
    <property type="protein sequence ID" value="KQK01112"/>
    <property type="gene ID" value="BRADI_3g53900v3"/>
</dbReference>
<comment type="similarity">
    <text evidence="3">Belongs to the SKA2 family.</text>
</comment>
<dbReference type="GO" id="GO:0008017">
    <property type="term" value="F:microtubule binding"/>
    <property type="evidence" value="ECO:0000318"/>
    <property type="project" value="GO_Central"/>
</dbReference>
<dbReference type="AlphaFoldDB" id="I1IDD9"/>
<evidence type="ECO:0000256" key="10">
    <source>
        <dbReference type="ARBA" id="ARBA00023212"/>
    </source>
</evidence>
<dbReference type="HOGENOM" id="CLU_144442_0_0_1"/>
<keyword evidence="9" id="KW-0995">Kinetochore</keyword>
<dbReference type="Gene3D" id="6.10.250.1380">
    <property type="match status" value="1"/>
</dbReference>
<evidence type="ECO:0000256" key="12">
    <source>
        <dbReference type="ARBA" id="ARBA00023328"/>
    </source>
</evidence>
<keyword evidence="6" id="KW-0132">Cell division</keyword>
<evidence type="ECO:0000256" key="2">
    <source>
        <dbReference type="ARBA" id="ARBA00004629"/>
    </source>
</evidence>
<reference evidence="16" key="3">
    <citation type="submission" date="2018-08" db="UniProtKB">
        <authorList>
            <consortium name="EnsemblPlants"/>
        </authorList>
    </citation>
    <scope>IDENTIFICATION</scope>
    <source>
        <strain evidence="16">cv. Bd21</strain>
    </source>
</reference>
<sequence length="153" mass="16916">MAADPSGRRPRYHTAVNDVFTTLVGASNALSDVQRRLDLEFRSSYPDHANPVKLVGRVKRVQEEVAALKALCRDLLAQKQELVDMMRTSLAAQRGATQRLLAASGLPLMTEDDEAAYANLNQVIDEWTAQLRPISAVDEEDEDTNQILVNAIV</sequence>
<dbReference type="GO" id="GO:0000940">
    <property type="term" value="C:outer kinetochore"/>
    <property type="evidence" value="ECO:0000318"/>
    <property type="project" value="GO_Central"/>
</dbReference>
<dbReference type="Gramene" id="KQK01112">
    <property type="protein sequence ID" value="KQK01112"/>
    <property type="gene ID" value="BRADI_3g53900v3"/>
</dbReference>
<evidence type="ECO:0000313" key="16">
    <source>
        <dbReference type="EnsemblPlants" id="KQK01112"/>
    </source>
</evidence>
<reference evidence="15 16" key="1">
    <citation type="journal article" date="2010" name="Nature">
        <title>Genome sequencing and analysis of the model grass Brachypodium distachyon.</title>
        <authorList>
            <consortium name="International Brachypodium Initiative"/>
        </authorList>
    </citation>
    <scope>NUCLEOTIDE SEQUENCE [LARGE SCALE GENOMIC DNA]</scope>
    <source>
        <strain evidence="15">Bd21</strain>
        <strain evidence="16">cv. Bd21</strain>
    </source>
</reference>
<dbReference type="PANTHER" id="PTHR32017:SF3">
    <property type="entry name" value="SPINDLE AND KINETOCHORE-ASSOCIATED PROTEIN 2"/>
    <property type="match status" value="1"/>
</dbReference>
<dbReference type="GO" id="GO:0005876">
    <property type="term" value="C:spindle microtubule"/>
    <property type="evidence" value="ECO:0000318"/>
    <property type="project" value="GO_Central"/>
</dbReference>
<evidence type="ECO:0000256" key="7">
    <source>
        <dbReference type="ARBA" id="ARBA00022701"/>
    </source>
</evidence>
<dbReference type="EMBL" id="CM000882">
    <property type="protein sequence ID" value="KQK01112.1"/>
    <property type="molecule type" value="Genomic_DNA"/>
</dbReference>
<dbReference type="OrthoDB" id="193920at2759"/>
<keyword evidence="17" id="KW-1185">Reference proteome</keyword>
<accession>I1IDD9</accession>
<keyword evidence="5" id="KW-0963">Cytoplasm</keyword>
<dbReference type="RefSeq" id="XP_010235907.1">
    <property type="nucleotide sequence ID" value="XM_010237605.3"/>
</dbReference>
<keyword evidence="4" id="KW-0158">Chromosome</keyword>
<evidence type="ECO:0000256" key="11">
    <source>
        <dbReference type="ARBA" id="ARBA00023306"/>
    </source>
</evidence>
<dbReference type="eggNOG" id="ENOG502RZ3D">
    <property type="taxonomic scope" value="Eukaryota"/>
</dbReference>
<evidence type="ECO:0000256" key="1">
    <source>
        <dbReference type="ARBA" id="ARBA00004186"/>
    </source>
</evidence>
<evidence type="ECO:0000256" key="6">
    <source>
        <dbReference type="ARBA" id="ARBA00022618"/>
    </source>
</evidence>
<feature type="domain" description="Ska2 N-terminal" evidence="14">
    <location>
        <begin position="13"/>
        <end position="121"/>
    </location>
</feature>
<reference evidence="15" key="2">
    <citation type="submission" date="2017-06" db="EMBL/GenBank/DDBJ databases">
        <title>WGS assembly of Brachypodium distachyon.</title>
        <authorList>
            <consortium name="The International Brachypodium Initiative"/>
            <person name="Lucas S."/>
            <person name="Harmon-Smith M."/>
            <person name="Lail K."/>
            <person name="Tice H."/>
            <person name="Grimwood J."/>
            <person name="Bruce D."/>
            <person name="Barry K."/>
            <person name="Shu S."/>
            <person name="Lindquist E."/>
            <person name="Wang M."/>
            <person name="Pitluck S."/>
            <person name="Vogel J.P."/>
            <person name="Garvin D.F."/>
            <person name="Mockler T.C."/>
            <person name="Schmutz J."/>
            <person name="Rokhsar D."/>
            <person name="Bevan M.W."/>
        </authorList>
    </citation>
    <scope>NUCLEOTIDE SEQUENCE</scope>
    <source>
        <strain evidence="15">Bd21</strain>
    </source>
</reference>
<evidence type="ECO:0000256" key="5">
    <source>
        <dbReference type="ARBA" id="ARBA00022490"/>
    </source>
</evidence>
<evidence type="ECO:0000256" key="13">
    <source>
        <dbReference type="ARBA" id="ARBA00029651"/>
    </source>
</evidence>
<evidence type="ECO:0000313" key="17">
    <source>
        <dbReference type="Proteomes" id="UP000008810"/>
    </source>
</evidence>
<keyword evidence="7" id="KW-0493">Microtubule</keyword>
<dbReference type="PANTHER" id="PTHR32017">
    <property type="entry name" value="SPINDLE AND KINETOCHORE-ASSOCIATED PROTEIN 2"/>
    <property type="match status" value="1"/>
</dbReference>
<dbReference type="InterPro" id="IPR042091">
    <property type="entry name" value="Ska2_N"/>
</dbReference>
<evidence type="ECO:0000259" key="14">
    <source>
        <dbReference type="Pfam" id="PF16740"/>
    </source>
</evidence>
<dbReference type="STRING" id="15368.I1IDD9"/>
<keyword evidence="10" id="KW-0206">Cytoskeleton</keyword>
<proteinExistence type="inferred from homology"/>
<keyword evidence="11" id="KW-0131">Cell cycle</keyword>
<evidence type="ECO:0000256" key="4">
    <source>
        <dbReference type="ARBA" id="ARBA00022454"/>
    </source>
</evidence>